<dbReference type="KEGG" id="mme:Marme_3681"/>
<dbReference type="Proteomes" id="UP000001062">
    <property type="component" value="Chromosome"/>
</dbReference>
<evidence type="ECO:0000313" key="3">
    <source>
        <dbReference type="Proteomes" id="UP000001062"/>
    </source>
</evidence>
<evidence type="ECO:0000313" key="2">
    <source>
        <dbReference type="EMBL" id="ADZ92892.1"/>
    </source>
</evidence>
<dbReference type="EMBL" id="CP002583">
    <property type="protein sequence ID" value="ADZ92892.1"/>
    <property type="molecule type" value="Genomic_DNA"/>
</dbReference>
<accession>F2JW04</accession>
<evidence type="ECO:0000259" key="1">
    <source>
        <dbReference type="Pfam" id="PF04606"/>
    </source>
</evidence>
<gene>
    <name evidence="2" type="ordered locus">Marme_3681</name>
</gene>
<dbReference type="AlphaFoldDB" id="F2JW04"/>
<protein>
    <submittedName>
        <fullName evidence="2">Transcriptional activator Ogr/delta</fullName>
    </submittedName>
</protein>
<dbReference type="Pfam" id="PF04606">
    <property type="entry name" value="Ogr_Delta"/>
    <property type="match status" value="1"/>
</dbReference>
<dbReference type="InterPro" id="IPR007684">
    <property type="entry name" value="Znf_Ogr/Delta"/>
</dbReference>
<dbReference type="HOGENOM" id="CLU_170894_2_1_6"/>
<feature type="domain" description="Zinc finger Ogr/Delta-type" evidence="1">
    <location>
        <begin position="12"/>
        <end position="63"/>
    </location>
</feature>
<dbReference type="PATRIC" id="fig|717774.3.peg.3792"/>
<name>F2JW04_MARM1</name>
<keyword evidence="3" id="KW-1185">Reference proteome</keyword>
<proteinExistence type="predicted"/>
<sequence>MFDGEVYIFRINCPHCNSKCVIAHSNDVSGGIDGLFVKDLYCHCHNPDCCASFVVRAAHTHYLQPPRNSVLDMAKALVKKHEEQLELGGI</sequence>
<dbReference type="eggNOG" id="ENOG5032RPS">
    <property type="taxonomic scope" value="Bacteria"/>
</dbReference>
<reference evidence="2 3" key="1">
    <citation type="journal article" date="2012" name="Stand. Genomic Sci.">
        <title>Complete genome sequence of the melanogenic marine bacterium Marinomonas mediterranea type strain (MMB-1(T)).</title>
        <authorList>
            <person name="Lucas-Elio P."/>
            <person name="Goodwin L."/>
            <person name="Woyke T."/>
            <person name="Pitluck S."/>
            <person name="Nolan M."/>
            <person name="Kyrpides N.C."/>
            <person name="Detter J.C."/>
            <person name="Copeland A."/>
            <person name="Teshima H."/>
            <person name="Bruce D."/>
            <person name="Detter C."/>
            <person name="Tapia R."/>
            <person name="Han S."/>
            <person name="Land M.L."/>
            <person name="Ivanova N."/>
            <person name="Mikhailova N."/>
            <person name="Johnston A.W."/>
            <person name="Sanchez-Amat A."/>
        </authorList>
    </citation>
    <scope>NUCLEOTIDE SEQUENCE [LARGE SCALE GENOMIC DNA]</scope>
    <source>
        <strain evidence="3">ATCC 700492 / JCM 21426 / NBRC 103028 / MMB-1</strain>
    </source>
</reference>
<organism evidence="2 3">
    <name type="scientific">Marinomonas mediterranea (strain ATCC 700492 / JCM 21426 / NBRC 103028 / MMB-1)</name>
    <dbReference type="NCBI Taxonomy" id="717774"/>
    <lineage>
        <taxon>Bacteria</taxon>
        <taxon>Pseudomonadati</taxon>
        <taxon>Pseudomonadota</taxon>
        <taxon>Gammaproteobacteria</taxon>
        <taxon>Oceanospirillales</taxon>
        <taxon>Oceanospirillaceae</taxon>
        <taxon>Marinomonas</taxon>
    </lineage>
</organism>